<name>A0A419T9V4_9FIRM</name>
<dbReference type="Gene3D" id="3.30.420.130">
    <property type="entry name" value="Dinitrogenase iron-molybdenum cofactor biosynthesis domain"/>
    <property type="match status" value="1"/>
</dbReference>
<sequence>MKICLSSTGKGIESKLDIRFGRCQYFVIVDTETNEAKAIYNKGADSPQGAGVTAADTVLEQGVDVVITGNVGPNAMKLLSKGDIEIYKGTENSLKDNIEKFKEKSLNKITKSVKAHSGLKNRWDR</sequence>
<evidence type="ECO:0000313" key="3">
    <source>
        <dbReference type="Proteomes" id="UP000284177"/>
    </source>
</evidence>
<dbReference type="InterPro" id="IPR033913">
    <property type="entry name" value="MTH1175_dom"/>
</dbReference>
<evidence type="ECO:0000259" key="1">
    <source>
        <dbReference type="Pfam" id="PF02579"/>
    </source>
</evidence>
<dbReference type="RefSeq" id="WP_120165961.1">
    <property type="nucleotide sequence ID" value="NZ_MCIB01000001.1"/>
</dbReference>
<accession>A0A419T9V4</accession>
<feature type="domain" description="Dinitrogenase iron-molybdenum cofactor biosynthesis" evidence="1">
    <location>
        <begin position="13"/>
        <end position="102"/>
    </location>
</feature>
<organism evidence="2 3">
    <name type="scientific">Thermohalobacter berrensis</name>
    <dbReference type="NCBI Taxonomy" id="99594"/>
    <lineage>
        <taxon>Bacteria</taxon>
        <taxon>Bacillati</taxon>
        <taxon>Bacillota</taxon>
        <taxon>Tissierellia</taxon>
        <taxon>Tissierellales</taxon>
        <taxon>Thermohalobacteraceae</taxon>
        <taxon>Thermohalobacter</taxon>
    </lineage>
</organism>
<dbReference type="CDD" id="cd00851">
    <property type="entry name" value="MTH1175"/>
    <property type="match status" value="1"/>
</dbReference>
<dbReference type="SUPFAM" id="SSF53146">
    <property type="entry name" value="Nitrogenase accessory factor-like"/>
    <property type="match status" value="1"/>
</dbReference>
<dbReference type="InterPro" id="IPR003731">
    <property type="entry name" value="Di-Nase_FeMo-co_biosynth"/>
</dbReference>
<protein>
    <submittedName>
        <fullName evidence="2">Diguanylate cyclase</fullName>
    </submittedName>
</protein>
<dbReference type="InterPro" id="IPR036105">
    <property type="entry name" value="DiNase_FeMo-co_biosyn_sf"/>
</dbReference>
<evidence type="ECO:0000313" key="2">
    <source>
        <dbReference type="EMBL" id="RKD34260.1"/>
    </source>
</evidence>
<comment type="caution">
    <text evidence="2">The sequence shown here is derived from an EMBL/GenBank/DDBJ whole genome shotgun (WGS) entry which is preliminary data.</text>
</comment>
<dbReference type="AlphaFoldDB" id="A0A419T9V4"/>
<dbReference type="EMBL" id="MCIB01000001">
    <property type="protein sequence ID" value="RKD34260.1"/>
    <property type="molecule type" value="Genomic_DNA"/>
</dbReference>
<keyword evidence="3" id="KW-1185">Reference proteome</keyword>
<gene>
    <name evidence="2" type="ORF">BET03_00050</name>
</gene>
<dbReference type="OrthoDB" id="9807451at2"/>
<dbReference type="PANTHER" id="PTHR42983">
    <property type="entry name" value="DINITROGENASE IRON-MOLYBDENUM COFACTOR PROTEIN-RELATED"/>
    <property type="match status" value="1"/>
</dbReference>
<dbReference type="Pfam" id="PF02579">
    <property type="entry name" value="Nitro_FeMo-Co"/>
    <property type="match status" value="1"/>
</dbReference>
<reference evidence="2 3" key="1">
    <citation type="submission" date="2016-08" db="EMBL/GenBank/DDBJ databases">
        <title>Novel Firmicutes and Novel Genomes.</title>
        <authorList>
            <person name="Poppleton D.I."/>
            <person name="Gribaldo S."/>
        </authorList>
    </citation>
    <scope>NUCLEOTIDE SEQUENCE [LARGE SCALE GENOMIC DNA]</scope>
    <source>
        <strain evidence="2 3">CTT3</strain>
    </source>
</reference>
<dbReference type="Proteomes" id="UP000284177">
    <property type="component" value="Unassembled WGS sequence"/>
</dbReference>
<proteinExistence type="predicted"/>
<dbReference type="PANTHER" id="PTHR42983:SF1">
    <property type="entry name" value="IRON-MOLYBDENUM PROTEIN"/>
    <property type="match status" value="1"/>
</dbReference>